<evidence type="ECO:0000313" key="4">
    <source>
        <dbReference type="EMBL" id="AUX41265.1"/>
    </source>
</evidence>
<dbReference type="Proteomes" id="UP000238348">
    <property type="component" value="Chromosome"/>
</dbReference>
<dbReference type="NCBIfam" id="TIGR04052">
    <property type="entry name" value="MbnP_like_WxW"/>
    <property type="match status" value="1"/>
</dbReference>
<dbReference type="InterPro" id="IPR023977">
    <property type="entry name" value="MbnP-like"/>
</dbReference>
<proteinExistence type="predicted"/>
<dbReference type="OrthoDB" id="64245at2"/>
<dbReference type="InterPro" id="IPR046863">
    <property type="entry name" value="MbnP-like_dom"/>
</dbReference>
<sequence>MTTWFTSPVSVALLAALSLVVGCGDDQGGGGSSGATSPSSSSAASSGSGSSSTGGEGGSGGGGAAGEGGSGGGAGGDATTPVALRFEGRIGANVFSCDGSHVLGTASTEVGISDFRLYIHDIRLHRAGGDDVPVTLEQDGLWQFQDLVLLDFEDKTGSCANGTEPTNGEVHGTVPQGSYDGLSFKLGVPFELNHADAAAAPSPLNLSGLFWSWEAGYKFARIDTVPAEGSGPFFLHLGSTGCVADAGGGVSACDRPNVAEVVLTGFDPLTTPVLVDFAAIVAGSDLSADAGGAPGCMSGTEDPECAAIFERLGIDIADGTLHPETQELFRVE</sequence>
<dbReference type="EMBL" id="CP012673">
    <property type="protein sequence ID" value="AUX41265.1"/>
    <property type="molecule type" value="Genomic_DNA"/>
</dbReference>
<feature type="signal peptide" evidence="2">
    <location>
        <begin position="1"/>
        <end position="23"/>
    </location>
</feature>
<evidence type="ECO:0000256" key="1">
    <source>
        <dbReference type="SAM" id="MobiDB-lite"/>
    </source>
</evidence>
<evidence type="ECO:0000256" key="2">
    <source>
        <dbReference type="SAM" id="SignalP"/>
    </source>
</evidence>
<name>A0A2L0EPR7_SORCE</name>
<dbReference type="RefSeq" id="WP_104979314.1">
    <property type="nucleotide sequence ID" value="NZ_CP012673.1"/>
</dbReference>
<dbReference type="AlphaFoldDB" id="A0A2L0EPR7"/>
<evidence type="ECO:0000259" key="3">
    <source>
        <dbReference type="Pfam" id="PF20243"/>
    </source>
</evidence>
<feature type="compositionally biased region" description="Low complexity" evidence="1">
    <location>
        <begin position="34"/>
        <end position="51"/>
    </location>
</feature>
<gene>
    <name evidence="4" type="ORF">SOCE26_026750</name>
</gene>
<feature type="region of interest" description="Disordered" evidence="1">
    <location>
        <begin position="27"/>
        <end position="76"/>
    </location>
</feature>
<feature type="compositionally biased region" description="Gly residues" evidence="1">
    <location>
        <begin position="52"/>
        <end position="76"/>
    </location>
</feature>
<organism evidence="4 5">
    <name type="scientific">Sorangium cellulosum</name>
    <name type="common">Polyangium cellulosum</name>
    <dbReference type="NCBI Taxonomy" id="56"/>
    <lineage>
        <taxon>Bacteria</taxon>
        <taxon>Pseudomonadati</taxon>
        <taxon>Myxococcota</taxon>
        <taxon>Polyangia</taxon>
        <taxon>Polyangiales</taxon>
        <taxon>Polyangiaceae</taxon>
        <taxon>Sorangium</taxon>
    </lineage>
</organism>
<protein>
    <recommendedName>
        <fullName evidence="3">Copper-binding protein MbnP-like domain-containing protein</fullName>
    </recommendedName>
</protein>
<reference evidence="4 5" key="1">
    <citation type="submission" date="2015-09" db="EMBL/GenBank/DDBJ databases">
        <title>Sorangium comparison.</title>
        <authorList>
            <person name="Zaburannyi N."/>
            <person name="Bunk B."/>
            <person name="Overmann J."/>
            <person name="Mueller R."/>
        </authorList>
    </citation>
    <scope>NUCLEOTIDE SEQUENCE [LARGE SCALE GENOMIC DNA]</scope>
    <source>
        <strain evidence="4 5">So ce26</strain>
    </source>
</reference>
<accession>A0A2L0EPR7</accession>
<feature type="chain" id="PRO_5014616832" description="Copper-binding protein MbnP-like domain-containing protein" evidence="2">
    <location>
        <begin position="24"/>
        <end position="332"/>
    </location>
</feature>
<feature type="domain" description="Copper-binding protein MbnP-like" evidence="3">
    <location>
        <begin position="80"/>
        <end position="298"/>
    </location>
</feature>
<keyword evidence="2" id="KW-0732">Signal</keyword>
<evidence type="ECO:0000313" key="5">
    <source>
        <dbReference type="Proteomes" id="UP000238348"/>
    </source>
</evidence>
<dbReference type="Pfam" id="PF20243">
    <property type="entry name" value="MbnP"/>
    <property type="match status" value="1"/>
</dbReference>